<dbReference type="Gene3D" id="3.40.50.1010">
    <property type="entry name" value="5'-nuclease"/>
    <property type="match status" value="1"/>
</dbReference>
<proteinExistence type="predicted"/>
<dbReference type="AlphaFoldDB" id="A0A4Q0AJ35"/>
<evidence type="ECO:0000256" key="1">
    <source>
        <dbReference type="ARBA" id="ARBA00001946"/>
    </source>
</evidence>
<gene>
    <name evidence="6" type="ORF">EOT04_02265</name>
</gene>
<dbReference type="SMART" id="SM00670">
    <property type="entry name" value="PINc"/>
    <property type="match status" value="1"/>
</dbReference>
<evidence type="ECO:0000256" key="4">
    <source>
        <dbReference type="ARBA" id="ARBA00022842"/>
    </source>
</evidence>
<evidence type="ECO:0000259" key="5">
    <source>
        <dbReference type="SMART" id="SM00670"/>
    </source>
</evidence>
<dbReference type="Pfam" id="PF01938">
    <property type="entry name" value="TRAM"/>
    <property type="match status" value="1"/>
</dbReference>
<dbReference type="EMBL" id="SCKW01000020">
    <property type="protein sequence ID" value="RWZ79064.1"/>
    <property type="molecule type" value="Genomic_DNA"/>
</dbReference>
<evidence type="ECO:0000313" key="7">
    <source>
        <dbReference type="Proteomes" id="UP000289269"/>
    </source>
</evidence>
<keyword evidence="7" id="KW-1185">Reference proteome</keyword>
<reference evidence="6" key="1">
    <citation type="submission" date="2019-01" db="EMBL/GenBank/DDBJ databases">
        <title>Genomic signatures and co-occurrence patterns of the ultra-small Saccharimodia (Patescibacteria phylum) suggest a symbiotic lifestyle.</title>
        <authorList>
            <person name="Lemos L."/>
            <person name="Medeiros J."/>
            <person name="Andreote F."/>
            <person name="Fernandes G."/>
            <person name="Varani A."/>
            <person name="Oliveira G."/>
            <person name="Pylro V."/>
        </authorList>
    </citation>
    <scope>NUCLEOTIDE SEQUENCE [LARGE SCALE GENOMIC DNA]</scope>
    <source>
        <strain evidence="6">AMD01</strain>
    </source>
</reference>
<protein>
    <recommendedName>
        <fullName evidence="5">PIN domain-containing protein</fullName>
    </recommendedName>
</protein>
<dbReference type="CDD" id="cd09877">
    <property type="entry name" value="PIN_YacL-like"/>
    <property type="match status" value="1"/>
</dbReference>
<dbReference type="InterPro" id="IPR002792">
    <property type="entry name" value="TRAM_dom"/>
</dbReference>
<evidence type="ECO:0000256" key="3">
    <source>
        <dbReference type="ARBA" id="ARBA00022801"/>
    </source>
</evidence>
<accession>A0A4Q0AJ35</accession>
<comment type="cofactor">
    <cofactor evidence="1">
        <name>Mg(2+)</name>
        <dbReference type="ChEBI" id="CHEBI:18420"/>
    </cofactor>
</comment>
<keyword evidence="4" id="KW-0460">Magnesium</keyword>
<dbReference type="GO" id="GO:0016787">
    <property type="term" value="F:hydrolase activity"/>
    <property type="evidence" value="ECO:0007669"/>
    <property type="project" value="UniProtKB-KW"/>
</dbReference>
<evidence type="ECO:0000256" key="2">
    <source>
        <dbReference type="ARBA" id="ARBA00022722"/>
    </source>
</evidence>
<comment type="caution">
    <text evidence="6">The sequence shown here is derived from an EMBL/GenBank/DDBJ whole genome shotgun (WGS) entry which is preliminary data.</text>
</comment>
<keyword evidence="3" id="KW-0378">Hydrolase</keyword>
<dbReference type="GO" id="GO:0004518">
    <property type="term" value="F:nuclease activity"/>
    <property type="evidence" value="ECO:0007669"/>
    <property type="project" value="UniProtKB-KW"/>
</dbReference>
<name>A0A4Q0AJ35_9BACT</name>
<keyword evidence="2" id="KW-0540">Nuclease</keyword>
<evidence type="ECO:0000313" key="6">
    <source>
        <dbReference type="EMBL" id="RWZ79064.1"/>
    </source>
</evidence>
<feature type="domain" description="PIN" evidence="5">
    <location>
        <begin position="35"/>
        <end position="140"/>
    </location>
</feature>
<organism evidence="6 7">
    <name type="scientific">Candidatus Chaera renei</name>
    <dbReference type="NCBI Taxonomy" id="2506947"/>
    <lineage>
        <taxon>Bacteria</taxon>
        <taxon>Candidatus Saccharimonadota</taxon>
        <taxon>Candidatus Saccharimonadia</taxon>
        <taxon>Candidatus Saccharimonadales</taxon>
        <taxon>Candidatus Saccharimonadaceae</taxon>
        <taxon>Candidatus Chaera</taxon>
    </lineage>
</organism>
<dbReference type="PANTHER" id="PTHR11603:SF147">
    <property type="entry name" value="MEMBRANE PROTEIN"/>
    <property type="match status" value="1"/>
</dbReference>
<dbReference type="InterPro" id="IPR029060">
    <property type="entry name" value="PIN-like_dom_sf"/>
</dbReference>
<sequence length="243" mass="26857">MTNILLLTILLISLASLVWLIFGKDGLRLAGPAGRRAVLDTCALIDGRIVDIAKAGFVPSQLLVPRAVIRELQYMADQGDSTKRERARFGLDVIKTLQEMKNVDVRILPDNGQRLVDEQLIALAKRYGAMLYTTDYNLNKVAQTEAVTVLNVNELAQALRPHYLPGEKSRIKLVQAGNSPHQGVGYLSDGTMVVVEHAKAQIGREVTVVFTRVLQTEAGKMMFASIEGAESKRPTDKHRNARR</sequence>
<dbReference type="InterPro" id="IPR052041">
    <property type="entry name" value="Nucleic_acid_metab_PIN/TRAM"/>
</dbReference>
<dbReference type="SUPFAM" id="SSF88723">
    <property type="entry name" value="PIN domain-like"/>
    <property type="match status" value="1"/>
</dbReference>
<dbReference type="PANTHER" id="PTHR11603">
    <property type="entry name" value="AAA FAMILY ATPASE"/>
    <property type="match status" value="1"/>
</dbReference>
<dbReference type="InterPro" id="IPR002716">
    <property type="entry name" value="PIN_dom"/>
</dbReference>
<dbReference type="Proteomes" id="UP000289269">
    <property type="component" value="Unassembled WGS sequence"/>
</dbReference>